<keyword evidence="3" id="KW-1185">Reference proteome</keyword>
<dbReference type="EMBL" id="JANIID010000020">
    <property type="protein sequence ID" value="MCQ8772257.1"/>
    <property type="molecule type" value="Genomic_DNA"/>
</dbReference>
<dbReference type="AlphaFoldDB" id="A0A9X2RMS4"/>
<name>A0A9X2RMS4_9ACTN</name>
<protein>
    <submittedName>
        <fullName evidence="2">Uncharacterized protein</fullName>
    </submittedName>
</protein>
<comment type="caution">
    <text evidence="2">The sequence shown here is derived from an EMBL/GenBank/DDBJ whole genome shotgun (WGS) entry which is preliminary data.</text>
</comment>
<dbReference type="RefSeq" id="WP_168090641.1">
    <property type="nucleotide sequence ID" value="NZ_JAATER010000001.1"/>
</dbReference>
<accession>A0A9X2RMS4</accession>
<evidence type="ECO:0000313" key="3">
    <source>
        <dbReference type="Proteomes" id="UP001142374"/>
    </source>
</evidence>
<dbReference type="Proteomes" id="UP001142374">
    <property type="component" value="Unassembled WGS sequence"/>
</dbReference>
<proteinExistence type="predicted"/>
<sequence length="129" mass="13619">MTADLNSEALRSTLNAGSYELRLLPWESPGDKPCFLSTGDGRGVMSRYADGVEAEQLANGAAVLADAEKMLADPAACRYHLRLALREAADSLSDVLRVAESRGARLSLPQPGEPAFDGEESGSASPPRS</sequence>
<organism evidence="2 3">
    <name type="scientific">Streptomyces telluris</name>
    <dbReference type="NCBI Taxonomy" id="2720021"/>
    <lineage>
        <taxon>Bacteria</taxon>
        <taxon>Bacillati</taxon>
        <taxon>Actinomycetota</taxon>
        <taxon>Actinomycetes</taxon>
        <taxon>Kitasatosporales</taxon>
        <taxon>Streptomycetaceae</taxon>
        <taxon>Streptomyces</taxon>
    </lineage>
</organism>
<evidence type="ECO:0000313" key="2">
    <source>
        <dbReference type="EMBL" id="MCQ8772257.1"/>
    </source>
</evidence>
<feature type="region of interest" description="Disordered" evidence="1">
    <location>
        <begin position="102"/>
        <end position="129"/>
    </location>
</feature>
<gene>
    <name evidence="2" type="ORF">NQU55_21165</name>
</gene>
<evidence type="ECO:0000256" key="1">
    <source>
        <dbReference type="SAM" id="MobiDB-lite"/>
    </source>
</evidence>
<reference evidence="2" key="1">
    <citation type="submission" date="2022-06" db="EMBL/GenBank/DDBJ databases">
        <title>WGS of actinobacteria.</title>
        <authorList>
            <person name="Thawai C."/>
        </authorList>
    </citation>
    <scope>NUCLEOTIDE SEQUENCE</scope>
    <source>
        <strain evidence="2">AA8</strain>
    </source>
</reference>